<evidence type="ECO:0000313" key="6">
    <source>
        <dbReference type="EMBL" id="QGU07761.1"/>
    </source>
</evidence>
<dbReference type="Proteomes" id="UP000424462">
    <property type="component" value="Chromosome"/>
</dbReference>
<evidence type="ECO:0000256" key="2">
    <source>
        <dbReference type="ARBA" id="ARBA00023125"/>
    </source>
</evidence>
<dbReference type="SUPFAM" id="SSF46689">
    <property type="entry name" value="Homeodomain-like"/>
    <property type="match status" value="1"/>
</dbReference>
<evidence type="ECO:0000313" key="7">
    <source>
        <dbReference type="Proteomes" id="UP000424462"/>
    </source>
</evidence>
<keyword evidence="3" id="KW-0804">Transcription</keyword>
<keyword evidence="7" id="KW-1185">Reference proteome</keyword>
<evidence type="ECO:0000259" key="5">
    <source>
        <dbReference type="PROSITE" id="PS50977"/>
    </source>
</evidence>
<dbReference type="GO" id="GO:0003700">
    <property type="term" value="F:DNA-binding transcription factor activity"/>
    <property type="evidence" value="ECO:0007669"/>
    <property type="project" value="TreeGrafter"/>
</dbReference>
<dbReference type="PANTHER" id="PTHR30055">
    <property type="entry name" value="HTH-TYPE TRANSCRIPTIONAL REGULATOR RUTR"/>
    <property type="match status" value="1"/>
</dbReference>
<dbReference type="GO" id="GO:0000976">
    <property type="term" value="F:transcription cis-regulatory region binding"/>
    <property type="evidence" value="ECO:0007669"/>
    <property type="project" value="TreeGrafter"/>
</dbReference>
<keyword evidence="2 4" id="KW-0238">DNA-binding</keyword>
<dbReference type="InterPro" id="IPR003012">
    <property type="entry name" value="Tet_transcr_reg_TetR"/>
</dbReference>
<dbReference type="SUPFAM" id="SSF48498">
    <property type="entry name" value="Tetracyclin repressor-like, C-terminal domain"/>
    <property type="match status" value="1"/>
</dbReference>
<sequence length="181" mass="19702">MRLSREKILDAGLEILDSYGLADMTMRRLATHLGVAPGALYWHFANKQALIESIAREILTPALRPTSTTSDPDPEKWCTVLRSTLLLHRDGAELVVAAVSMTSLYDELLEVLTAQLEAFNQERRTGAASLLHFTLGSTALEQSAHQAAEATGGAATQLPDAADFERGLQIILTGMKTLEEQ</sequence>
<dbReference type="Gene3D" id="1.10.357.10">
    <property type="entry name" value="Tetracycline Repressor, domain 2"/>
    <property type="match status" value="1"/>
</dbReference>
<protein>
    <submittedName>
        <fullName evidence="6">Tetracycline repressor protein class H</fullName>
    </submittedName>
</protein>
<evidence type="ECO:0000256" key="4">
    <source>
        <dbReference type="PROSITE-ProRule" id="PRU00335"/>
    </source>
</evidence>
<dbReference type="InterPro" id="IPR001647">
    <property type="entry name" value="HTH_TetR"/>
</dbReference>
<keyword evidence="1" id="KW-0805">Transcription regulation</keyword>
<organism evidence="6 7">
    <name type="scientific">Corynebacterium occultum</name>
    <dbReference type="NCBI Taxonomy" id="2675219"/>
    <lineage>
        <taxon>Bacteria</taxon>
        <taxon>Bacillati</taxon>
        <taxon>Actinomycetota</taxon>
        <taxon>Actinomycetes</taxon>
        <taxon>Mycobacteriales</taxon>
        <taxon>Corynebacteriaceae</taxon>
        <taxon>Corynebacterium</taxon>
    </lineage>
</organism>
<dbReference type="InterPro" id="IPR050109">
    <property type="entry name" value="HTH-type_TetR-like_transc_reg"/>
</dbReference>
<dbReference type="InterPro" id="IPR023772">
    <property type="entry name" value="DNA-bd_HTH_TetR-type_CS"/>
</dbReference>
<dbReference type="KEGG" id="cok:COCCU_09185"/>
<dbReference type="Pfam" id="PF00440">
    <property type="entry name" value="TetR_N"/>
    <property type="match status" value="1"/>
</dbReference>
<accession>A0A6B8W5C6</accession>
<dbReference type="AlphaFoldDB" id="A0A6B8W5C6"/>
<name>A0A6B8W5C6_9CORY</name>
<dbReference type="GO" id="GO:0045892">
    <property type="term" value="P:negative regulation of DNA-templated transcription"/>
    <property type="evidence" value="ECO:0007669"/>
    <property type="project" value="InterPro"/>
</dbReference>
<dbReference type="PROSITE" id="PS01081">
    <property type="entry name" value="HTH_TETR_1"/>
    <property type="match status" value="1"/>
</dbReference>
<reference evidence="6 7" key="1">
    <citation type="submission" date="2019-11" db="EMBL/GenBank/DDBJ databases">
        <title>Complete genome sequence of Corynebacterium kalinowskii 1959, a novel Corynebacterium species isolated from soil of a small paddock in Vilsendorf, Germany.</title>
        <authorList>
            <person name="Schaffert L."/>
            <person name="Ruwe M."/>
            <person name="Milse J."/>
            <person name="Hanuschka K."/>
            <person name="Ortseifen V."/>
            <person name="Droste J."/>
            <person name="Brandt D."/>
            <person name="Schlueter L."/>
            <person name="Kutter Y."/>
            <person name="Vinke S."/>
            <person name="Viehoefer P."/>
            <person name="Jacob L."/>
            <person name="Luebke N.-C."/>
            <person name="Schulte-Berndt E."/>
            <person name="Hain C."/>
            <person name="Linder M."/>
            <person name="Schmidt P."/>
            <person name="Wollenschlaeger L."/>
            <person name="Luttermann T."/>
            <person name="Thieme E."/>
            <person name="Hassa J."/>
            <person name="Haak M."/>
            <person name="Wittchen M."/>
            <person name="Mentz A."/>
            <person name="Persicke M."/>
            <person name="Busche T."/>
            <person name="Ruckert C."/>
        </authorList>
    </citation>
    <scope>NUCLEOTIDE SEQUENCE [LARGE SCALE GENOMIC DNA]</scope>
    <source>
        <strain evidence="6 7">2039</strain>
    </source>
</reference>
<proteinExistence type="predicted"/>
<dbReference type="Gene3D" id="1.10.10.60">
    <property type="entry name" value="Homeodomain-like"/>
    <property type="match status" value="1"/>
</dbReference>
<dbReference type="PRINTS" id="PR00455">
    <property type="entry name" value="HTHTETR"/>
</dbReference>
<dbReference type="PANTHER" id="PTHR30055:SF151">
    <property type="entry name" value="TRANSCRIPTIONAL REGULATORY PROTEIN"/>
    <property type="match status" value="1"/>
</dbReference>
<dbReference type="PROSITE" id="PS50977">
    <property type="entry name" value="HTH_TETR_2"/>
    <property type="match status" value="1"/>
</dbReference>
<dbReference type="GO" id="GO:0046677">
    <property type="term" value="P:response to antibiotic"/>
    <property type="evidence" value="ECO:0007669"/>
    <property type="project" value="InterPro"/>
</dbReference>
<feature type="domain" description="HTH tetR-type" evidence="5">
    <location>
        <begin position="2"/>
        <end position="62"/>
    </location>
</feature>
<dbReference type="EMBL" id="CP046455">
    <property type="protein sequence ID" value="QGU07761.1"/>
    <property type="molecule type" value="Genomic_DNA"/>
</dbReference>
<feature type="DNA-binding region" description="H-T-H motif" evidence="4">
    <location>
        <begin position="25"/>
        <end position="44"/>
    </location>
</feature>
<dbReference type="InterPro" id="IPR036271">
    <property type="entry name" value="Tet_transcr_reg_TetR-rel_C_sf"/>
</dbReference>
<evidence type="ECO:0000256" key="1">
    <source>
        <dbReference type="ARBA" id="ARBA00023015"/>
    </source>
</evidence>
<dbReference type="InterPro" id="IPR009057">
    <property type="entry name" value="Homeodomain-like_sf"/>
</dbReference>
<dbReference type="PRINTS" id="PR00400">
    <property type="entry name" value="TETREPRESSOR"/>
</dbReference>
<evidence type="ECO:0000256" key="3">
    <source>
        <dbReference type="ARBA" id="ARBA00023163"/>
    </source>
</evidence>
<gene>
    <name evidence="6" type="primary">tetR2</name>
    <name evidence="6" type="ORF">COCCU_09185</name>
</gene>